<dbReference type="InterPro" id="IPR036908">
    <property type="entry name" value="RlpA-like_sf"/>
</dbReference>
<dbReference type="GO" id="GO:0009664">
    <property type="term" value="P:plant-type cell wall organization"/>
    <property type="evidence" value="ECO:0007669"/>
    <property type="project" value="InterPro"/>
</dbReference>
<dbReference type="Gene3D" id="2.40.40.10">
    <property type="entry name" value="RlpA-like domain"/>
    <property type="match status" value="1"/>
</dbReference>
<evidence type="ECO:0000256" key="7">
    <source>
        <dbReference type="ARBA" id="ARBA00023136"/>
    </source>
</evidence>
<dbReference type="InterPro" id="IPR036749">
    <property type="entry name" value="Expansin_CBD_sf"/>
</dbReference>
<dbReference type="InterPro" id="IPR002963">
    <property type="entry name" value="Expansin"/>
</dbReference>
<accession>A0A6D2KTM9</accession>
<dbReference type="SUPFAM" id="SSF49590">
    <property type="entry name" value="PHL pollen allergen"/>
    <property type="match status" value="1"/>
</dbReference>
<feature type="domain" description="Expansin-like CBD" evidence="11">
    <location>
        <begin position="331"/>
        <end position="402"/>
    </location>
</feature>
<keyword evidence="8" id="KW-0961">Cell wall biogenesis/degradation</keyword>
<dbReference type="GO" id="GO:0016020">
    <property type="term" value="C:membrane"/>
    <property type="evidence" value="ECO:0007669"/>
    <property type="project" value="UniProtKB-SubCell"/>
</dbReference>
<keyword evidence="13" id="KW-1185">Reference proteome</keyword>
<evidence type="ECO:0000256" key="9">
    <source>
        <dbReference type="SAM" id="MobiDB-lite"/>
    </source>
</evidence>
<dbReference type="Pfam" id="PF01357">
    <property type="entry name" value="Expansin_C"/>
    <property type="match status" value="1"/>
</dbReference>
<feature type="compositionally biased region" description="Basic and acidic residues" evidence="9">
    <location>
        <begin position="15"/>
        <end position="31"/>
    </location>
</feature>
<keyword evidence="7" id="KW-0472">Membrane</keyword>
<comment type="similarity">
    <text evidence="3">Belongs to the expansin family. Expansin A subfamily.</text>
</comment>
<dbReference type="OrthoDB" id="5823761at2759"/>
<comment type="caution">
    <text evidence="12">The sequence shown here is derived from an EMBL/GenBank/DDBJ whole genome shotgun (WGS) entry which is preliminary data.</text>
</comment>
<dbReference type="InterPro" id="IPR007118">
    <property type="entry name" value="Expan_Lol_pI"/>
</dbReference>
<evidence type="ECO:0000313" key="13">
    <source>
        <dbReference type="Proteomes" id="UP000467841"/>
    </source>
</evidence>
<dbReference type="PANTHER" id="PTHR31867">
    <property type="entry name" value="EXPANSIN-A15"/>
    <property type="match status" value="1"/>
</dbReference>
<comment type="subcellular location">
    <subcellularLocation>
        <location evidence="1">Membrane</location>
        <topology evidence="1">Peripheral membrane protein</topology>
    </subcellularLocation>
    <subcellularLocation>
        <location evidence="2">Secreted</location>
        <location evidence="2">Cell wall</location>
    </subcellularLocation>
</comment>
<proteinExistence type="inferred from homology"/>
<evidence type="ECO:0000256" key="4">
    <source>
        <dbReference type="ARBA" id="ARBA00022512"/>
    </source>
</evidence>
<keyword evidence="5" id="KW-0964">Secreted</keyword>
<evidence type="ECO:0000313" key="12">
    <source>
        <dbReference type="EMBL" id="CAA7055467.1"/>
    </source>
</evidence>
<keyword evidence="6" id="KW-0732">Signal</keyword>
<dbReference type="PROSITE" id="PS50842">
    <property type="entry name" value="EXPANSIN_EG45"/>
    <property type="match status" value="1"/>
</dbReference>
<dbReference type="CDD" id="cd22274">
    <property type="entry name" value="DPBB_EXPA_N"/>
    <property type="match status" value="1"/>
</dbReference>
<dbReference type="InterPro" id="IPR007112">
    <property type="entry name" value="Expansin/allergen_DPBB_dom"/>
</dbReference>
<feature type="compositionally biased region" description="Basic and acidic residues" evidence="9">
    <location>
        <begin position="82"/>
        <end position="97"/>
    </location>
</feature>
<gene>
    <name evidence="12" type="ORF">MERR_LOCUS42703</name>
</gene>
<evidence type="ECO:0000256" key="1">
    <source>
        <dbReference type="ARBA" id="ARBA00004170"/>
    </source>
</evidence>
<reference evidence="12" key="1">
    <citation type="submission" date="2020-01" db="EMBL/GenBank/DDBJ databases">
        <authorList>
            <person name="Mishra B."/>
        </authorList>
    </citation>
    <scope>NUCLEOTIDE SEQUENCE [LARGE SCALE GENOMIC DNA]</scope>
</reference>
<dbReference type="InterPro" id="IPR009009">
    <property type="entry name" value="RlpA-like_DPBB"/>
</dbReference>
<dbReference type="Gene3D" id="2.60.40.760">
    <property type="entry name" value="Expansin, cellulose-binding-like domain"/>
    <property type="match status" value="1"/>
</dbReference>
<dbReference type="InterPro" id="IPR007117">
    <property type="entry name" value="Expansin_CBD"/>
</dbReference>
<evidence type="ECO:0000256" key="6">
    <source>
        <dbReference type="ARBA" id="ARBA00022729"/>
    </source>
</evidence>
<protein>
    <recommendedName>
        <fullName evidence="14">Expansin</fullName>
    </recommendedName>
</protein>
<feature type="domain" description="Expansin-like EG45" evidence="10">
    <location>
        <begin position="211"/>
        <end position="321"/>
    </location>
</feature>
<evidence type="ECO:0000259" key="11">
    <source>
        <dbReference type="PROSITE" id="PS50843"/>
    </source>
</evidence>
<name>A0A6D2KTM9_9BRAS</name>
<evidence type="ECO:0008006" key="14">
    <source>
        <dbReference type="Google" id="ProtNLM"/>
    </source>
</evidence>
<evidence type="ECO:0000256" key="3">
    <source>
        <dbReference type="ARBA" id="ARBA00005392"/>
    </source>
</evidence>
<evidence type="ECO:0000256" key="2">
    <source>
        <dbReference type="ARBA" id="ARBA00004191"/>
    </source>
</evidence>
<dbReference type="AlphaFoldDB" id="A0A6D2KTM9"/>
<dbReference type="PROSITE" id="PS50843">
    <property type="entry name" value="EXPANSIN_CBD"/>
    <property type="match status" value="1"/>
</dbReference>
<dbReference type="GO" id="GO:0005576">
    <property type="term" value="C:extracellular region"/>
    <property type="evidence" value="ECO:0007669"/>
    <property type="project" value="InterPro"/>
</dbReference>
<dbReference type="Pfam" id="PF03330">
    <property type="entry name" value="DPBB_1"/>
    <property type="match status" value="1"/>
</dbReference>
<dbReference type="SUPFAM" id="SSF50685">
    <property type="entry name" value="Barwin-like endoglucanases"/>
    <property type="match status" value="1"/>
</dbReference>
<dbReference type="PRINTS" id="PR01226">
    <property type="entry name" value="EXPANSIN"/>
</dbReference>
<dbReference type="SMART" id="SM00837">
    <property type="entry name" value="DPBB_1"/>
    <property type="match status" value="1"/>
</dbReference>
<dbReference type="GO" id="GO:0009653">
    <property type="term" value="P:anatomical structure morphogenesis"/>
    <property type="evidence" value="ECO:0007669"/>
    <property type="project" value="UniProtKB-ARBA"/>
</dbReference>
<dbReference type="EMBL" id="CACVBM020001607">
    <property type="protein sequence ID" value="CAA7055467.1"/>
    <property type="molecule type" value="Genomic_DNA"/>
</dbReference>
<evidence type="ECO:0000259" key="10">
    <source>
        <dbReference type="PROSITE" id="PS50842"/>
    </source>
</evidence>
<organism evidence="12 13">
    <name type="scientific">Microthlaspi erraticum</name>
    <dbReference type="NCBI Taxonomy" id="1685480"/>
    <lineage>
        <taxon>Eukaryota</taxon>
        <taxon>Viridiplantae</taxon>
        <taxon>Streptophyta</taxon>
        <taxon>Embryophyta</taxon>
        <taxon>Tracheophyta</taxon>
        <taxon>Spermatophyta</taxon>
        <taxon>Magnoliopsida</taxon>
        <taxon>eudicotyledons</taxon>
        <taxon>Gunneridae</taxon>
        <taxon>Pentapetalae</taxon>
        <taxon>rosids</taxon>
        <taxon>malvids</taxon>
        <taxon>Brassicales</taxon>
        <taxon>Brassicaceae</taxon>
        <taxon>Coluteocarpeae</taxon>
        <taxon>Microthlaspi</taxon>
    </lineage>
</organism>
<sequence length="415" mass="43680">MIVTVIWVVPMSYGRDHHAPMTGEKSDHVPATDDVPNPPKSHGDGTGPPNGDGANVLVPGDVPKPHHDGHRTGSPTKNGDGANEHVPGDVPKPHNGDHGTGPPTNNGDGANVHVPAGDVPNPRNGDHGTDPPTSNGDGANVHVPGDVPKPHHDGHGTGSPTSNGGEASVPVPSDVPNPQNGGHGTADAPDSGWLDARATFYGDINGGETQQGACGYGDLHKQGYGLATAALSTALFNNGYTCGACYEMKCVNSPQWCLPGTIRITATNFCPPDFSKSKDCWCNPPQKHFDLSQPMFLKIAKYKAGVVPVRYRRVPCAKTGGIKFEIKGNPHFLMILPYNVGGAGDIKAMCVKGTKTEWITMSKNWGQIWTTGVVLTGQCLSFKITTSDGITKEFMDVTPPTWGCTGQSFVAKHNF</sequence>
<evidence type="ECO:0000256" key="5">
    <source>
        <dbReference type="ARBA" id="ARBA00022525"/>
    </source>
</evidence>
<dbReference type="Proteomes" id="UP000467841">
    <property type="component" value="Unassembled WGS sequence"/>
</dbReference>
<evidence type="ECO:0000256" key="8">
    <source>
        <dbReference type="ARBA" id="ARBA00023316"/>
    </source>
</evidence>
<feature type="region of interest" description="Disordered" evidence="9">
    <location>
        <begin position="15"/>
        <end position="193"/>
    </location>
</feature>
<keyword evidence="4" id="KW-0134">Cell wall</keyword>
<dbReference type="PRINTS" id="PR01225">
    <property type="entry name" value="EXPANSNFAMLY"/>
</dbReference>